<evidence type="ECO:0000313" key="1">
    <source>
        <dbReference type="EMBL" id="AUD00953.1"/>
    </source>
</evidence>
<dbReference type="OrthoDB" id="797696at2"/>
<dbReference type="EMBL" id="CP025096">
    <property type="protein sequence ID" value="AUD00953.1"/>
    <property type="molecule type" value="Genomic_DNA"/>
</dbReference>
<gene>
    <name evidence="1" type="ORF">CWM47_03450</name>
</gene>
<proteinExistence type="predicted"/>
<reference evidence="1 2" key="1">
    <citation type="submission" date="2017-11" db="EMBL/GenBank/DDBJ databases">
        <title>Taxonomic description and genome sequences of Spirosoma HA7 sp. nov., isolated from pollen microhabitat of Corylus avellana.</title>
        <authorList>
            <person name="Ambika Manirajan B."/>
            <person name="Suarez C."/>
            <person name="Ratering S."/>
            <person name="Geissler-Plaum R."/>
            <person name="Cardinale M."/>
            <person name="Sylvia S."/>
        </authorList>
    </citation>
    <scope>NUCLEOTIDE SEQUENCE [LARGE SCALE GENOMIC DNA]</scope>
    <source>
        <strain evidence="1 2">HA7</strain>
    </source>
</reference>
<organism evidence="1 2">
    <name type="scientific">Spirosoma pollinicola</name>
    <dbReference type="NCBI Taxonomy" id="2057025"/>
    <lineage>
        <taxon>Bacteria</taxon>
        <taxon>Pseudomonadati</taxon>
        <taxon>Bacteroidota</taxon>
        <taxon>Cytophagia</taxon>
        <taxon>Cytophagales</taxon>
        <taxon>Cytophagaceae</taxon>
        <taxon>Spirosoma</taxon>
    </lineage>
</organism>
<dbReference type="KEGG" id="spir:CWM47_03450"/>
<dbReference type="Proteomes" id="UP000232883">
    <property type="component" value="Chromosome"/>
</dbReference>
<evidence type="ECO:0000313" key="2">
    <source>
        <dbReference type="Proteomes" id="UP000232883"/>
    </source>
</evidence>
<dbReference type="RefSeq" id="WP_100986376.1">
    <property type="nucleotide sequence ID" value="NZ_CP025096.1"/>
</dbReference>
<sequence>MKIDNAFGLKQTVYLKTDKDQLPRLITAIKICPDGLLYEVISGITSSYHYDFELSDAPDVMLSSTN</sequence>
<accession>A0A2K8YTK1</accession>
<keyword evidence="2" id="KW-1185">Reference proteome</keyword>
<protein>
    <submittedName>
        <fullName evidence="1">Uncharacterized protein</fullName>
    </submittedName>
</protein>
<name>A0A2K8YTK1_9BACT</name>
<dbReference type="AlphaFoldDB" id="A0A2K8YTK1"/>